<organism evidence="1 2">
    <name type="scientific">Coniosporium uncinatum</name>
    <dbReference type="NCBI Taxonomy" id="93489"/>
    <lineage>
        <taxon>Eukaryota</taxon>
        <taxon>Fungi</taxon>
        <taxon>Dikarya</taxon>
        <taxon>Ascomycota</taxon>
        <taxon>Pezizomycotina</taxon>
        <taxon>Dothideomycetes</taxon>
        <taxon>Dothideomycetes incertae sedis</taxon>
        <taxon>Coniosporium</taxon>
    </lineage>
</organism>
<proteinExistence type="predicted"/>
<reference evidence="1" key="1">
    <citation type="submission" date="2024-09" db="EMBL/GenBank/DDBJ databases">
        <title>Black Yeasts Isolated from many extreme environments.</title>
        <authorList>
            <person name="Coleine C."/>
            <person name="Stajich J.E."/>
            <person name="Selbmann L."/>
        </authorList>
    </citation>
    <scope>NUCLEOTIDE SEQUENCE</scope>
    <source>
        <strain evidence="1">CCFEE 5737</strain>
    </source>
</reference>
<gene>
    <name evidence="1" type="ORF">LTS18_001271</name>
</gene>
<name>A0ACC3DF89_9PEZI</name>
<keyword evidence="2" id="KW-1185">Reference proteome</keyword>
<evidence type="ECO:0000313" key="2">
    <source>
        <dbReference type="Proteomes" id="UP001186974"/>
    </source>
</evidence>
<sequence length="314" mass="36125">MAGRSFNDLIQYPVFPWVLADYTSEELDLTDPRTFRDLSKPMGCQMPSREAEFRERYQTFAEMGDHNAPPFHYGTHYSSAMIVTSYLIRLQPFVQSYLLLQGGSFDHADRMFYSIEKAWLSASRDNMTDVRELTPEFFYLPEFLTNINGYNFGQRQNSVEDISNVKLPPWAKGDPRIFIAKNREALESPYVSQQLHAWIDIIFGYKQRGEAAVEATNVFHHLSYHGAKDLDAIEDPVERLATIGIIHNFGQTPFQVFQRAHQQRDVPSGQKHKRLDNSAEHLARLPTPLLESNERVASLIYAPKQDRLLCSAAF</sequence>
<feature type="non-terminal residue" evidence="1">
    <location>
        <position position="314"/>
    </location>
</feature>
<comment type="caution">
    <text evidence="1">The sequence shown here is derived from an EMBL/GenBank/DDBJ whole genome shotgun (WGS) entry which is preliminary data.</text>
</comment>
<protein>
    <submittedName>
        <fullName evidence="1">Uncharacterized protein</fullName>
    </submittedName>
</protein>
<evidence type="ECO:0000313" key="1">
    <source>
        <dbReference type="EMBL" id="KAK3067169.1"/>
    </source>
</evidence>
<accession>A0ACC3DF89</accession>
<dbReference type="EMBL" id="JAWDJW010005597">
    <property type="protein sequence ID" value="KAK3067169.1"/>
    <property type="molecule type" value="Genomic_DNA"/>
</dbReference>
<dbReference type="Proteomes" id="UP001186974">
    <property type="component" value="Unassembled WGS sequence"/>
</dbReference>